<sequence>MKKNIFIAILFSIVTLVSFSSCESDDDYIVRSGLYCDFLATSNNKGFFSSNGGGSYSFRDLPDLGYGDIIGMEYRGTSLTITGDIREGDVIRDLYISVQGVGEFLYASDIKVYEDFEKIIFNTSNDPEFYNFMNDAMYKFYRDGRINIVVDGYVTNRQGTSISNVEMEIYLDSSLDVTIRR</sequence>
<evidence type="ECO:0000256" key="1">
    <source>
        <dbReference type="SAM" id="SignalP"/>
    </source>
</evidence>
<proteinExistence type="predicted"/>
<evidence type="ECO:0008006" key="3">
    <source>
        <dbReference type="Google" id="ProtNLM"/>
    </source>
</evidence>
<accession>A0A212J565</accession>
<feature type="signal peptide" evidence="1">
    <location>
        <begin position="1"/>
        <end position="23"/>
    </location>
</feature>
<dbReference type="PROSITE" id="PS51257">
    <property type="entry name" value="PROKAR_LIPOPROTEIN"/>
    <property type="match status" value="1"/>
</dbReference>
<gene>
    <name evidence="2" type="ORF">KL86DYS1_11176</name>
</gene>
<name>A0A212J565_9BACT</name>
<reference evidence="2" key="1">
    <citation type="submission" date="2016-04" db="EMBL/GenBank/DDBJ databases">
        <authorList>
            <person name="Evans L.H."/>
            <person name="Alamgir A."/>
            <person name="Owens N."/>
            <person name="Weber N.D."/>
            <person name="Virtaneva K."/>
            <person name="Barbian K."/>
            <person name="Babar A."/>
            <person name="Rosenke K."/>
        </authorList>
    </citation>
    <scope>NUCLEOTIDE SEQUENCE</scope>
    <source>
        <strain evidence="2">86-1</strain>
    </source>
</reference>
<organism evidence="2">
    <name type="scientific">uncultured Dysgonomonas sp</name>
    <dbReference type="NCBI Taxonomy" id="206096"/>
    <lineage>
        <taxon>Bacteria</taxon>
        <taxon>Pseudomonadati</taxon>
        <taxon>Bacteroidota</taxon>
        <taxon>Bacteroidia</taxon>
        <taxon>Bacteroidales</taxon>
        <taxon>Dysgonomonadaceae</taxon>
        <taxon>Dysgonomonas</taxon>
        <taxon>environmental samples</taxon>
    </lineage>
</organism>
<dbReference type="RefSeq" id="WP_296939029.1">
    <property type="nucleotide sequence ID" value="NZ_LT599032.1"/>
</dbReference>
<dbReference type="AlphaFoldDB" id="A0A212J565"/>
<protein>
    <recommendedName>
        <fullName evidence="3">Lipoprotein</fullName>
    </recommendedName>
</protein>
<dbReference type="EMBL" id="FLUM01000001">
    <property type="protein sequence ID" value="SBV94598.1"/>
    <property type="molecule type" value="Genomic_DNA"/>
</dbReference>
<evidence type="ECO:0000313" key="2">
    <source>
        <dbReference type="EMBL" id="SBV94598.1"/>
    </source>
</evidence>
<feature type="chain" id="PRO_5012307120" description="Lipoprotein" evidence="1">
    <location>
        <begin position="24"/>
        <end position="181"/>
    </location>
</feature>
<keyword evidence="1" id="KW-0732">Signal</keyword>